<dbReference type="GO" id="GO:0005762">
    <property type="term" value="C:mitochondrial large ribosomal subunit"/>
    <property type="evidence" value="ECO:0007669"/>
    <property type="project" value="TreeGrafter"/>
</dbReference>
<dbReference type="Gene3D" id="3.90.1180.10">
    <property type="entry name" value="Ribosomal protein L13"/>
    <property type="match status" value="1"/>
</dbReference>
<dbReference type="Pfam" id="PF00572">
    <property type="entry name" value="Ribosomal_L13"/>
    <property type="match status" value="1"/>
</dbReference>
<evidence type="ECO:0000256" key="1">
    <source>
        <dbReference type="ARBA" id="ARBA00006227"/>
    </source>
</evidence>
<dbReference type="PIRSF" id="PIRSF002181">
    <property type="entry name" value="Ribosomal_L13"/>
    <property type="match status" value="1"/>
</dbReference>
<dbReference type="PANTHER" id="PTHR11545">
    <property type="entry name" value="RIBOSOMAL PROTEIN L13"/>
    <property type="match status" value="1"/>
</dbReference>
<reference evidence="4" key="1">
    <citation type="journal article" date="2024" name="Gigascience">
        <title>Chromosome-level genome of the poultry shaft louse Menopon gallinae provides insight into the host-switching and adaptive evolution of parasitic lice.</title>
        <authorList>
            <person name="Xu Y."/>
            <person name="Ma L."/>
            <person name="Liu S."/>
            <person name="Liang Y."/>
            <person name="Liu Q."/>
            <person name="He Z."/>
            <person name="Tian L."/>
            <person name="Duan Y."/>
            <person name="Cai W."/>
            <person name="Li H."/>
            <person name="Song F."/>
        </authorList>
    </citation>
    <scope>NUCLEOTIDE SEQUENCE</scope>
    <source>
        <strain evidence="4">Cailab_2023a</strain>
    </source>
</reference>
<evidence type="ECO:0000256" key="2">
    <source>
        <dbReference type="ARBA" id="ARBA00022980"/>
    </source>
</evidence>
<dbReference type="GO" id="GO:0017148">
    <property type="term" value="P:negative regulation of translation"/>
    <property type="evidence" value="ECO:0007669"/>
    <property type="project" value="TreeGrafter"/>
</dbReference>
<dbReference type="InterPro" id="IPR036899">
    <property type="entry name" value="Ribosomal_uL13_sf"/>
</dbReference>
<name>A0AAW2I9U9_9NEOP</name>
<dbReference type="GO" id="GO:0006412">
    <property type="term" value="P:translation"/>
    <property type="evidence" value="ECO:0007669"/>
    <property type="project" value="InterPro"/>
</dbReference>
<dbReference type="SUPFAM" id="SSF52161">
    <property type="entry name" value="Ribosomal protein L13"/>
    <property type="match status" value="1"/>
</dbReference>
<evidence type="ECO:0000313" key="4">
    <source>
        <dbReference type="EMBL" id="KAL0278994.1"/>
    </source>
</evidence>
<dbReference type="GO" id="GO:0003729">
    <property type="term" value="F:mRNA binding"/>
    <property type="evidence" value="ECO:0007669"/>
    <property type="project" value="TreeGrafter"/>
</dbReference>
<dbReference type="FunFam" id="3.90.1180.10:FF:000005">
    <property type="entry name" value="39S ribosomal protein L13, mitochondrial"/>
    <property type="match status" value="1"/>
</dbReference>
<dbReference type="HAMAP" id="MF_01366">
    <property type="entry name" value="Ribosomal_uL13"/>
    <property type="match status" value="1"/>
</dbReference>
<dbReference type="CDD" id="cd00392">
    <property type="entry name" value="Ribosomal_L13"/>
    <property type="match status" value="1"/>
</dbReference>
<keyword evidence="2" id="KW-0689">Ribosomal protein</keyword>
<comment type="similarity">
    <text evidence="1">Belongs to the universal ribosomal protein uL13 family.</text>
</comment>
<sequence length="178" mass="21221">MAAYKKAQQWATFAQTWHLFDAKWQNPFDSAKVIITHLLGQHKPIYHNRSECGDHVVVINCKEIALPGDEWKRRVYFHHTGYPGGASWTLAWELHEKDPTMIMWKAVYHGIKGTLKRRTDMRRLHLYADDKVPEQILNNVTNQIRQLRKVPRKIESYSEKEIYEYPKLFEFHKDFVDN</sequence>
<dbReference type="InterPro" id="IPR005822">
    <property type="entry name" value="Ribosomal_uL13"/>
</dbReference>
<dbReference type="GO" id="GO:0003735">
    <property type="term" value="F:structural constituent of ribosome"/>
    <property type="evidence" value="ECO:0007669"/>
    <property type="project" value="InterPro"/>
</dbReference>
<comment type="caution">
    <text evidence="4">The sequence shown here is derived from an EMBL/GenBank/DDBJ whole genome shotgun (WGS) entry which is preliminary data.</text>
</comment>
<proteinExistence type="inferred from homology"/>
<gene>
    <name evidence="4" type="ORF">PYX00_000647</name>
</gene>
<evidence type="ECO:0008006" key="5">
    <source>
        <dbReference type="Google" id="ProtNLM"/>
    </source>
</evidence>
<dbReference type="AlphaFoldDB" id="A0AAW2I9U9"/>
<accession>A0AAW2I9U9</accession>
<dbReference type="PANTHER" id="PTHR11545:SF2">
    <property type="entry name" value="LARGE RIBOSOMAL SUBUNIT PROTEIN UL13M"/>
    <property type="match status" value="1"/>
</dbReference>
<organism evidence="4">
    <name type="scientific">Menopon gallinae</name>
    <name type="common">poultry shaft louse</name>
    <dbReference type="NCBI Taxonomy" id="328185"/>
    <lineage>
        <taxon>Eukaryota</taxon>
        <taxon>Metazoa</taxon>
        <taxon>Ecdysozoa</taxon>
        <taxon>Arthropoda</taxon>
        <taxon>Hexapoda</taxon>
        <taxon>Insecta</taxon>
        <taxon>Pterygota</taxon>
        <taxon>Neoptera</taxon>
        <taxon>Paraneoptera</taxon>
        <taxon>Psocodea</taxon>
        <taxon>Troctomorpha</taxon>
        <taxon>Phthiraptera</taxon>
        <taxon>Amblycera</taxon>
        <taxon>Menoponidae</taxon>
        <taxon>Menopon</taxon>
    </lineage>
</organism>
<dbReference type="EMBL" id="JARGDH010000001">
    <property type="protein sequence ID" value="KAL0278994.1"/>
    <property type="molecule type" value="Genomic_DNA"/>
</dbReference>
<evidence type="ECO:0000256" key="3">
    <source>
        <dbReference type="ARBA" id="ARBA00023274"/>
    </source>
</evidence>
<protein>
    <recommendedName>
        <fullName evidence="5">39S ribosomal protein L13, mitochondrial</fullName>
    </recommendedName>
</protein>
<keyword evidence="3" id="KW-0687">Ribonucleoprotein</keyword>
<dbReference type="InterPro" id="IPR005823">
    <property type="entry name" value="Ribosomal_uL13_bac-type"/>
</dbReference>